<comment type="caution">
    <text evidence="2">The sequence shown here is derived from an EMBL/GenBank/DDBJ whole genome shotgun (WGS) entry which is preliminary data.</text>
</comment>
<keyword evidence="3" id="KW-1185">Reference proteome</keyword>
<gene>
    <name evidence="2" type="ORF">PIB30_075327</name>
</gene>
<dbReference type="EMBL" id="JASCZI010000957">
    <property type="protein sequence ID" value="MED6113922.1"/>
    <property type="molecule type" value="Genomic_DNA"/>
</dbReference>
<proteinExistence type="predicted"/>
<sequence>MFGLQLSYENREQREKLATTVKWSSGKVSPYPKEPPTPSVVAPDAPSAFDALSSSSTRKRNKRKRASTSEEIFDTIVESINEIKTAYQKQSSILVDMVSYFKHEQEGAEQNMKLMTLLRGVPELSVEERMKAA</sequence>
<evidence type="ECO:0000313" key="3">
    <source>
        <dbReference type="Proteomes" id="UP001341840"/>
    </source>
</evidence>
<dbReference type="Proteomes" id="UP001341840">
    <property type="component" value="Unassembled WGS sequence"/>
</dbReference>
<organism evidence="2 3">
    <name type="scientific">Stylosanthes scabra</name>
    <dbReference type="NCBI Taxonomy" id="79078"/>
    <lineage>
        <taxon>Eukaryota</taxon>
        <taxon>Viridiplantae</taxon>
        <taxon>Streptophyta</taxon>
        <taxon>Embryophyta</taxon>
        <taxon>Tracheophyta</taxon>
        <taxon>Spermatophyta</taxon>
        <taxon>Magnoliopsida</taxon>
        <taxon>eudicotyledons</taxon>
        <taxon>Gunneridae</taxon>
        <taxon>Pentapetalae</taxon>
        <taxon>rosids</taxon>
        <taxon>fabids</taxon>
        <taxon>Fabales</taxon>
        <taxon>Fabaceae</taxon>
        <taxon>Papilionoideae</taxon>
        <taxon>50 kb inversion clade</taxon>
        <taxon>dalbergioids sensu lato</taxon>
        <taxon>Dalbergieae</taxon>
        <taxon>Pterocarpus clade</taxon>
        <taxon>Stylosanthes</taxon>
    </lineage>
</organism>
<evidence type="ECO:0000256" key="1">
    <source>
        <dbReference type="SAM" id="MobiDB-lite"/>
    </source>
</evidence>
<feature type="region of interest" description="Disordered" evidence="1">
    <location>
        <begin position="24"/>
        <end position="68"/>
    </location>
</feature>
<protein>
    <submittedName>
        <fullName evidence="2">Uncharacterized protein</fullName>
    </submittedName>
</protein>
<name>A0ABU6QR18_9FABA</name>
<reference evidence="2 3" key="1">
    <citation type="journal article" date="2023" name="Plants (Basel)">
        <title>Bridging the Gap: Combining Genomics and Transcriptomics Approaches to Understand Stylosanthes scabra, an Orphan Legume from the Brazilian Caatinga.</title>
        <authorList>
            <person name="Ferreira-Neto J.R.C."/>
            <person name="da Silva M.D."/>
            <person name="Binneck E."/>
            <person name="de Melo N.F."/>
            <person name="da Silva R.H."/>
            <person name="de Melo A.L.T.M."/>
            <person name="Pandolfi V."/>
            <person name="Bustamante F.O."/>
            <person name="Brasileiro-Vidal A.C."/>
            <person name="Benko-Iseppon A.M."/>
        </authorList>
    </citation>
    <scope>NUCLEOTIDE SEQUENCE [LARGE SCALE GENOMIC DNA]</scope>
    <source>
        <tissue evidence="2">Leaves</tissue>
    </source>
</reference>
<accession>A0ABU6QR18</accession>
<feature type="compositionally biased region" description="Basic residues" evidence="1">
    <location>
        <begin position="57"/>
        <end position="66"/>
    </location>
</feature>
<evidence type="ECO:0000313" key="2">
    <source>
        <dbReference type="EMBL" id="MED6113922.1"/>
    </source>
</evidence>